<dbReference type="EMBL" id="CAJNOQ010006724">
    <property type="protein sequence ID" value="CAF1145380.1"/>
    <property type="molecule type" value="Genomic_DNA"/>
</dbReference>
<dbReference type="AlphaFoldDB" id="A0A814SEJ2"/>
<reference evidence="1" key="1">
    <citation type="submission" date="2021-02" db="EMBL/GenBank/DDBJ databases">
        <authorList>
            <person name="Nowell W R."/>
        </authorList>
    </citation>
    <scope>NUCLEOTIDE SEQUENCE</scope>
</reference>
<sequence>MAKNIHIHAHQCHLTWDNSIPPVARIQSGDIVSFDCVDASNSQINKESTSDAIKNFNFSLLDQVKGPIYVEDAQPGDVLEVEFLKIKTADWGWTGLIPGFGLLHEEFPNPVLKIWKLEGESAWFKEGIHIPLRPFCGECGVARGQKGAFSTIPPYRTGGNIDTKYNVEGTKLLLPIECEGGLFSLGDGHAAQGDGEVAGTAIETPVSVQVRLSVLKNMPHVNSPQICIPSQANARVSSRGYYTILGIADTLLDATKNAVRDMIRYLGDIKGLTREEAYMLCSVAVDLRITQVVDMPNYCVRAFLPLDIFVE</sequence>
<protein>
    <recommendedName>
        <fullName evidence="4">Formamidase</fullName>
    </recommendedName>
</protein>
<evidence type="ECO:0000313" key="2">
    <source>
        <dbReference type="EMBL" id="CAF3908971.1"/>
    </source>
</evidence>
<dbReference type="InterPro" id="IPR004304">
    <property type="entry name" value="FmdA_AmdA"/>
</dbReference>
<gene>
    <name evidence="1" type="ORF">GPM918_LOCUS20903</name>
    <name evidence="2" type="ORF">SRO942_LOCUS20897</name>
</gene>
<dbReference type="PANTHER" id="PTHR31891:SF1">
    <property type="entry name" value="FORMAMIDASE C869.04-RELATED"/>
    <property type="match status" value="1"/>
</dbReference>
<accession>A0A814SEJ2</accession>
<dbReference type="PANTHER" id="PTHR31891">
    <property type="entry name" value="FORMAMIDASE C869.04-RELATED"/>
    <property type="match status" value="1"/>
</dbReference>
<dbReference type="OrthoDB" id="10022762at2759"/>
<evidence type="ECO:0008006" key="4">
    <source>
        <dbReference type="Google" id="ProtNLM"/>
    </source>
</evidence>
<keyword evidence="3" id="KW-1185">Reference proteome</keyword>
<dbReference type="SUPFAM" id="SSF141130">
    <property type="entry name" value="Acetamidase/Formamidase-like"/>
    <property type="match status" value="1"/>
</dbReference>
<dbReference type="Proteomes" id="UP000681722">
    <property type="component" value="Unassembled WGS sequence"/>
</dbReference>
<proteinExistence type="predicted"/>
<dbReference type="Gene3D" id="3.10.28.20">
    <property type="entry name" value="Acetamidase/Formamidase-like domains"/>
    <property type="match status" value="1"/>
</dbReference>
<dbReference type="Pfam" id="PF03069">
    <property type="entry name" value="FmdA_AmdA"/>
    <property type="match status" value="2"/>
</dbReference>
<comment type="caution">
    <text evidence="1">The sequence shown here is derived from an EMBL/GenBank/DDBJ whole genome shotgun (WGS) entry which is preliminary data.</text>
</comment>
<dbReference type="EMBL" id="CAJOBC010006723">
    <property type="protein sequence ID" value="CAF3908971.1"/>
    <property type="molecule type" value="Genomic_DNA"/>
</dbReference>
<dbReference type="Gene3D" id="2.60.120.580">
    <property type="entry name" value="Acetamidase/Formamidase-like domains"/>
    <property type="match status" value="2"/>
</dbReference>
<name>A0A814SEJ2_9BILA</name>
<evidence type="ECO:0000313" key="3">
    <source>
        <dbReference type="Proteomes" id="UP000663829"/>
    </source>
</evidence>
<dbReference type="GO" id="GO:0016811">
    <property type="term" value="F:hydrolase activity, acting on carbon-nitrogen (but not peptide) bonds, in linear amides"/>
    <property type="evidence" value="ECO:0007669"/>
    <property type="project" value="InterPro"/>
</dbReference>
<dbReference type="Proteomes" id="UP000663829">
    <property type="component" value="Unassembled WGS sequence"/>
</dbReference>
<organism evidence="1 3">
    <name type="scientific">Didymodactylos carnosus</name>
    <dbReference type="NCBI Taxonomy" id="1234261"/>
    <lineage>
        <taxon>Eukaryota</taxon>
        <taxon>Metazoa</taxon>
        <taxon>Spiralia</taxon>
        <taxon>Gnathifera</taxon>
        <taxon>Rotifera</taxon>
        <taxon>Eurotatoria</taxon>
        <taxon>Bdelloidea</taxon>
        <taxon>Philodinida</taxon>
        <taxon>Philodinidae</taxon>
        <taxon>Didymodactylos</taxon>
    </lineage>
</organism>
<evidence type="ECO:0000313" key="1">
    <source>
        <dbReference type="EMBL" id="CAF1145380.1"/>
    </source>
</evidence>